<dbReference type="Proteomes" id="UP001500443">
    <property type="component" value="Unassembled WGS sequence"/>
</dbReference>
<evidence type="ECO:0000256" key="1">
    <source>
        <dbReference type="SAM" id="MobiDB-lite"/>
    </source>
</evidence>
<gene>
    <name evidence="2" type="ORF">GCM10009802_65950</name>
</gene>
<dbReference type="EMBL" id="BAAAPF010000503">
    <property type="protein sequence ID" value="GAA1512441.1"/>
    <property type="molecule type" value="Genomic_DNA"/>
</dbReference>
<proteinExistence type="predicted"/>
<feature type="compositionally biased region" description="Basic and acidic residues" evidence="1">
    <location>
        <begin position="99"/>
        <end position="108"/>
    </location>
</feature>
<protein>
    <submittedName>
        <fullName evidence="2">Uncharacterized protein</fullName>
    </submittedName>
</protein>
<sequence>MPGEKGHRGRAGRALSVGGCSFQGMDYHDVVDELESAEQELGLAACDVDETDGAGLDLSGLAAELPERTEPTGAGRPGAPAEVRGAADAAVHAARRAHGLADAERAEGLPEAAWQPGRQISLAR</sequence>
<name>A0ABN2A6M8_9ACTN</name>
<feature type="region of interest" description="Disordered" evidence="1">
    <location>
        <begin position="65"/>
        <end position="124"/>
    </location>
</feature>
<reference evidence="2 3" key="1">
    <citation type="journal article" date="2019" name="Int. J. Syst. Evol. Microbiol.">
        <title>The Global Catalogue of Microorganisms (GCM) 10K type strain sequencing project: providing services to taxonomists for standard genome sequencing and annotation.</title>
        <authorList>
            <consortium name="The Broad Institute Genomics Platform"/>
            <consortium name="The Broad Institute Genome Sequencing Center for Infectious Disease"/>
            <person name="Wu L."/>
            <person name="Ma J."/>
        </authorList>
    </citation>
    <scope>NUCLEOTIDE SEQUENCE [LARGE SCALE GENOMIC DNA]</scope>
    <source>
        <strain evidence="2 3">JCM 15481</strain>
    </source>
</reference>
<organism evidence="2 3">
    <name type="scientific">Streptomyces synnematoformans</name>
    <dbReference type="NCBI Taxonomy" id="415721"/>
    <lineage>
        <taxon>Bacteria</taxon>
        <taxon>Bacillati</taxon>
        <taxon>Actinomycetota</taxon>
        <taxon>Actinomycetes</taxon>
        <taxon>Kitasatosporales</taxon>
        <taxon>Streptomycetaceae</taxon>
        <taxon>Streptomyces</taxon>
    </lineage>
</organism>
<feature type="compositionally biased region" description="Low complexity" evidence="1">
    <location>
        <begin position="78"/>
        <end position="92"/>
    </location>
</feature>
<evidence type="ECO:0000313" key="2">
    <source>
        <dbReference type="EMBL" id="GAA1512441.1"/>
    </source>
</evidence>
<accession>A0ABN2A6M8</accession>
<comment type="caution">
    <text evidence="2">The sequence shown here is derived from an EMBL/GenBank/DDBJ whole genome shotgun (WGS) entry which is preliminary data.</text>
</comment>
<keyword evidence="3" id="KW-1185">Reference proteome</keyword>
<evidence type="ECO:0000313" key="3">
    <source>
        <dbReference type="Proteomes" id="UP001500443"/>
    </source>
</evidence>